<comment type="caution">
    <text evidence="2">The sequence shown here is derived from an EMBL/GenBank/DDBJ whole genome shotgun (WGS) entry which is preliminary data.</text>
</comment>
<evidence type="ECO:0000313" key="2">
    <source>
        <dbReference type="EMBL" id="RVW88107.1"/>
    </source>
</evidence>
<dbReference type="Proteomes" id="UP000288805">
    <property type="component" value="Unassembled WGS sequence"/>
</dbReference>
<sequence length="860" mass="95893">MKNQALELHSPLPKSFKVCKEKSKEKQKEAKRKTEDSSCSLLWHFWSTSRSPFSTCYISFQSSGSQESNASNRVRFGAEMMKIWPSEDNCIKLRDNFARWKSSQTASEGFSSKDERLKPFKFLKVWMLCDGLDAIPWKFLAPGRSRAPRPVYDQMYMPQTLALPYYASQALRDPRFPTRPQDSHAMLLILAVRHAIEPGFSEAYRSRVVNCSRSQAATLADSTSVQDGSALCIPLGAWTRDRSMHRFEACRPGFDRLGFDPELIMPDVIYEMSGVTLGSKMPAPFRLVPEAGVNVEEVQAPCVDDPQTLDVRYILRGGRVMRQPPPAAARLVEDTSAPEESLLASSSTHRDVLIRALSQIRVKTTTSPEGLIHMMPVGQATCIVFSDDDLPQEGSDHTRSLYISVGCSGRRVPFVLLDNGSALNVCPLATAMPSDTPLLTSVPPLRPFARMIALGGRSWVLRIPTSFNLLLGRPWIHRAEAIPSSLHQNVKFIHDGWVIVVQFVGDMLISAEPVLEISHADDDIFLTRFTFDEVQTLKMEDFCRDFVVMSFDQHSSTVVLDIMRSMSYLPDMGLGRRQHGPSEFMAFLDRDVPFGLGFIPTEAAYRHMARLHRERVRARLTHTPFYYPVRPYTMSLADYFVRASESRAPSDGIIGGLSTTQEIDEHGTFLEIGDIVDRVVPRDEYVDEMFAMSLSQTEEIALPELASPFDLFGVSVLQIAEEIQVAPALEVVEDVIVAVGLFDGLVGLVEGASDFVDPPLSFDVLSRFVSRHDYVSDFSSMDLSTFEYLPVSHVIDLSAPSSPTSQIFDIDDEIAQHDSNDDSSSASDSGPVDERISPAVGDTKIVDFGTADQPRELRIG</sequence>
<dbReference type="PANTHER" id="PTHR33240:SF15">
    <property type="entry name" value="GAG-PRO-LIKE PROTEIN"/>
    <property type="match status" value="1"/>
</dbReference>
<proteinExistence type="predicted"/>
<evidence type="ECO:0000256" key="1">
    <source>
        <dbReference type="SAM" id="MobiDB-lite"/>
    </source>
</evidence>
<organism evidence="2 3">
    <name type="scientific">Vitis vinifera</name>
    <name type="common">Grape</name>
    <dbReference type="NCBI Taxonomy" id="29760"/>
    <lineage>
        <taxon>Eukaryota</taxon>
        <taxon>Viridiplantae</taxon>
        <taxon>Streptophyta</taxon>
        <taxon>Embryophyta</taxon>
        <taxon>Tracheophyta</taxon>
        <taxon>Spermatophyta</taxon>
        <taxon>Magnoliopsida</taxon>
        <taxon>eudicotyledons</taxon>
        <taxon>Gunneridae</taxon>
        <taxon>Pentapetalae</taxon>
        <taxon>rosids</taxon>
        <taxon>Vitales</taxon>
        <taxon>Vitaceae</taxon>
        <taxon>Viteae</taxon>
        <taxon>Vitis</taxon>
    </lineage>
</organism>
<evidence type="ECO:0000313" key="3">
    <source>
        <dbReference type="Proteomes" id="UP000288805"/>
    </source>
</evidence>
<feature type="region of interest" description="Disordered" evidence="1">
    <location>
        <begin position="816"/>
        <end position="860"/>
    </location>
</feature>
<protein>
    <submittedName>
        <fullName evidence="2">Uncharacterized protein</fullName>
    </submittedName>
</protein>
<dbReference type="EMBL" id="QGNW01000176">
    <property type="protein sequence ID" value="RVW88107.1"/>
    <property type="molecule type" value="Genomic_DNA"/>
</dbReference>
<accession>A0A438HUH2</accession>
<dbReference type="AlphaFoldDB" id="A0A438HUH2"/>
<name>A0A438HUH2_VITVI</name>
<gene>
    <name evidence="2" type="ORF">CK203_042911</name>
</gene>
<dbReference type="PANTHER" id="PTHR33240">
    <property type="entry name" value="OS08G0508500 PROTEIN"/>
    <property type="match status" value="1"/>
</dbReference>
<reference evidence="2 3" key="1">
    <citation type="journal article" date="2018" name="PLoS Genet.">
        <title>Population sequencing reveals clonal diversity and ancestral inbreeding in the grapevine cultivar Chardonnay.</title>
        <authorList>
            <person name="Roach M.J."/>
            <person name="Johnson D.L."/>
            <person name="Bohlmann J."/>
            <person name="van Vuuren H.J."/>
            <person name="Jones S.J."/>
            <person name="Pretorius I.S."/>
            <person name="Schmidt S.A."/>
            <person name="Borneman A.R."/>
        </authorList>
    </citation>
    <scope>NUCLEOTIDE SEQUENCE [LARGE SCALE GENOMIC DNA]</scope>
    <source>
        <strain evidence="3">cv. Chardonnay</strain>
        <tissue evidence="2">Leaf</tissue>
    </source>
</reference>